<dbReference type="OrthoDB" id="7477527at2759"/>
<dbReference type="EMBL" id="MU825405">
    <property type="protein sequence ID" value="KAJ7391548.1"/>
    <property type="molecule type" value="Genomic_DNA"/>
</dbReference>
<keyword evidence="2" id="KW-1185">Reference proteome</keyword>
<dbReference type="AlphaFoldDB" id="A0A9X0A133"/>
<accession>A0A9X0A133</accession>
<evidence type="ECO:0000313" key="1">
    <source>
        <dbReference type="EMBL" id="KAJ7391548.1"/>
    </source>
</evidence>
<dbReference type="Proteomes" id="UP001163046">
    <property type="component" value="Unassembled WGS sequence"/>
</dbReference>
<comment type="caution">
    <text evidence="1">The sequence shown here is derived from an EMBL/GenBank/DDBJ whole genome shotgun (WGS) entry which is preliminary data.</text>
</comment>
<sequence length="261" mass="30216">MSMSLSTDASAFRWAAIFHQHPTDRSVGDYWEDSLIKEHINVREMHAVLKALECLPASVRDCRVDIQVDNPSTLHAWQGRGPRSLKLNEVARLIFHAVTKRNLALSMSYIRSDLNPADYFSRRLSDSDAMLSPRCWDIVQTILGGSKGHTFDLIWLWIRMPSTTARVFVYLTLHPSPPQRVPYRWCQRSSWPLWHVRLVPIRMTKTSDFANDVVTTVSGKRPSVKPGKPPDFLSIWAPLKEDDKLYWRILNRILIRNKSRL</sequence>
<protein>
    <recommendedName>
        <fullName evidence="3">RNase H type-1 domain-containing protein</fullName>
    </recommendedName>
</protein>
<name>A0A9X0A133_9CNID</name>
<evidence type="ECO:0008006" key="3">
    <source>
        <dbReference type="Google" id="ProtNLM"/>
    </source>
</evidence>
<evidence type="ECO:0000313" key="2">
    <source>
        <dbReference type="Proteomes" id="UP001163046"/>
    </source>
</evidence>
<reference evidence="1" key="1">
    <citation type="submission" date="2023-01" db="EMBL/GenBank/DDBJ databases">
        <title>Genome assembly of the deep-sea coral Lophelia pertusa.</title>
        <authorList>
            <person name="Herrera S."/>
            <person name="Cordes E."/>
        </authorList>
    </citation>
    <scope>NUCLEOTIDE SEQUENCE</scope>
    <source>
        <strain evidence="1">USNM1676648</strain>
        <tissue evidence="1">Polyp</tissue>
    </source>
</reference>
<organism evidence="1 2">
    <name type="scientific">Desmophyllum pertusum</name>
    <dbReference type="NCBI Taxonomy" id="174260"/>
    <lineage>
        <taxon>Eukaryota</taxon>
        <taxon>Metazoa</taxon>
        <taxon>Cnidaria</taxon>
        <taxon>Anthozoa</taxon>
        <taxon>Hexacorallia</taxon>
        <taxon>Scleractinia</taxon>
        <taxon>Caryophylliina</taxon>
        <taxon>Caryophylliidae</taxon>
        <taxon>Desmophyllum</taxon>
    </lineage>
</organism>
<dbReference type="CDD" id="cd09275">
    <property type="entry name" value="RNase_HI_RT_DIRS1"/>
    <property type="match status" value="1"/>
</dbReference>
<gene>
    <name evidence="1" type="ORF">OS493_017242</name>
</gene>
<proteinExistence type="predicted"/>